<dbReference type="InterPro" id="IPR043129">
    <property type="entry name" value="ATPase_NBD"/>
</dbReference>
<evidence type="ECO:0000313" key="3">
    <source>
        <dbReference type="EMBL" id="RNL85018.1"/>
    </source>
</evidence>
<organism evidence="3 4">
    <name type="scientific">Halostreptopolyspora alba</name>
    <dbReference type="NCBI Taxonomy" id="2487137"/>
    <lineage>
        <taxon>Bacteria</taxon>
        <taxon>Bacillati</taxon>
        <taxon>Actinomycetota</taxon>
        <taxon>Actinomycetes</taxon>
        <taxon>Streptosporangiales</taxon>
        <taxon>Nocardiopsidaceae</taxon>
        <taxon>Halostreptopolyspora</taxon>
    </lineage>
</organism>
<comment type="similarity">
    <text evidence="1">Belongs to the ROK (NagC/XylR) family.</text>
</comment>
<evidence type="ECO:0000313" key="4">
    <source>
        <dbReference type="Proteomes" id="UP000269198"/>
    </source>
</evidence>
<evidence type="ECO:0000259" key="2">
    <source>
        <dbReference type="Pfam" id="PF12802"/>
    </source>
</evidence>
<dbReference type="OrthoDB" id="3863906at2"/>
<protein>
    <submittedName>
        <fullName evidence="3">ROK family transcriptional regulator</fullName>
    </submittedName>
</protein>
<dbReference type="SUPFAM" id="SSF53067">
    <property type="entry name" value="Actin-like ATPase domain"/>
    <property type="match status" value="1"/>
</dbReference>
<dbReference type="SUPFAM" id="SSF46785">
    <property type="entry name" value="Winged helix' DNA-binding domain"/>
    <property type="match status" value="1"/>
</dbReference>
<comment type="caution">
    <text evidence="3">The sequence shown here is derived from an EMBL/GenBank/DDBJ whole genome shotgun (WGS) entry which is preliminary data.</text>
</comment>
<dbReference type="PANTHER" id="PTHR18964:SF173">
    <property type="entry name" value="GLUCOKINASE"/>
    <property type="match status" value="1"/>
</dbReference>
<dbReference type="PANTHER" id="PTHR18964">
    <property type="entry name" value="ROK (REPRESSOR, ORF, KINASE) FAMILY"/>
    <property type="match status" value="1"/>
</dbReference>
<name>A0A3N0EB21_9ACTN</name>
<accession>A0A3N0EB21</accession>
<reference evidence="3 4" key="1">
    <citation type="submission" date="2018-11" db="EMBL/GenBank/DDBJ databases">
        <title>The genome draft of YIM 96095.</title>
        <authorList>
            <person name="Tang S.-K."/>
            <person name="Chunyu W.-X."/>
            <person name="Feng Y.-Z."/>
        </authorList>
    </citation>
    <scope>NUCLEOTIDE SEQUENCE [LARGE SCALE GENOMIC DNA]</scope>
    <source>
        <strain evidence="3 4">YIM 96095</strain>
    </source>
</reference>
<dbReference type="EMBL" id="RJMB01000008">
    <property type="protein sequence ID" value="RNL85018.1"/>
    <property type="molecule type" value="Genomic_DNA"/>
</dbReference>
<feature type="domain" description="HTH marR-type" evidence="2">
    <location>
        <begin position="41"/>
        <end position="93"/>
    </location>
</feature>
<dbReference type="AlphaFoldDB" id="A0A3N0EB21"/>
<dbReference type="InterPro" id="IPR000835">
    <property type="entry name" value="HTH_MarR-typ"/>
</dbReference>
<proteinExistence type="inferred from homology"/>
<dbReference type="Pfam" id="PF12802">
    <property type="entry name" value="MarR_2"/>
    <property type="match status" value="1"/>
</dbReference>
<dbReference type="Gene3D" id="1.10.10.10">
    <property type="entry name" value="Winged helix-like DNA-binding domain superfamily/Winged helix DNA-binding domain"/>
    <property type="match status" value="1"/>
</dbReference>
<dbReference type="Proteomes" id="UP000269198">
    <property type="component" value="Unassembled WGS sequence"/>
</dbReference>
<dbReference type="PROSITE" id="PS01125">
    <property type="entry name" value="ROK"/>
    <property type="match status" value="1"/>
</dbReference>
<dbReference type="InterPro" id="IPR036390">
    <property type="entry name" value="WH_DNA-bd_sf"/>
</dbReference>
<sequence>MLVCSLAPFGVDRPGERGRRAVSDVEVTPGTQAALRQANQQRVIEALRAGGTLTQAELARATGLSAASVSNIVRDLRERGTVSVRQTSSHGRRARGVTLVRPPGAVVGISFSPDRISVALGDGRGTVLARETIAYDVAVGPERGVRRAVWLTETLLGRARAERSMVTAVGVSLPAPVDTTTGEILGVSCLPRWDGYRPSEGLSERIGLPVVVENDANLCALEETRAGVGRGRKHVIYLCLSHGVGAGIIVSGRLLRGAGGTAGEIGHMGLDERGQVCRCGNRGCLETVAGAPYILDMLPRYGDAGAPATVTEMVEAAAVWDPGARRIIAEAGAALGRATAILANAVNPELVIVGGELAAAGELLLEPMRRSMELETLSTALDNLSIVQAELGEEAALRGALRMASSVTEEPE</sequence>
<dbReference type="InterPro" id="IPR036388">
    <property type="entry name" value="WH-like_DNA-bd_sf"/>
</dbReference>
<dbReference type="InterPro" id="IPR000600">
    <property type="entry name" value="ROK"/>
</dbReference>
<keyword evidence="4" id="KW-1185">Reference proteome</keyword>
<dbReference type="InterPro" id="IPR049874">
    <property type="entry name" value="ROK_cs"/>
</dbReference>
<evidence type="ECO:0000256" key="1">
    <source>
        <dbReference type="ARBA" id="ARBA00006479"/>
    </source>
</evidence>
<dbReference type="Pfam" id="PF00480">
    <property type="entry name" value="ROK"/>
    <property type="match status" value="1"/>
</dbReference>
<gene>
    <name evidence="3" type="ORF">EFW17_10045</name>
</gene>
<dbReference type="Gene3D" id="3.30.420.40">
    <property type="match status" value="2"/>
</dbReference>